<evidence type="ECO:0000313" key="3">
    <source>
        <dbReference type="Proteomes" id="UP000010472"/>
    </source>
</evidence>
<accession>K9W6B4</accession>
<reference evidence="2 3" key="1">
    <citation type="submission" date="2012-06" db="EMBL/GenBank/DDBJ databases">
        <title>Finished plasmid 6 of genome of Crinalium epipsammum PCC 9333.</title>
        <authorList>
            <consortium name="US DOE Joint Genome Institute"/>
            <person name="Gugger M."/>
            <person name="Coursin T."/>
            <person name="Rippka R."/>
            <person name="Tandeau De Marsac N."/>
            <person name="Huntemann M."/>
            <person name="Wei C.-L."/>
            <person name="Han J."/>
            <person name="Detter J.C."/>
            <person name="Han C."/>
            <person name="Tapia R."/>
            <person name="Davenport K."/>
            <person name="Daligault H."/>
            <person name="Erkkila T."/>
            <person name="Gu W."/>
            <person name="Munk A.C.C."/>
            <person name="Teshima H."/>
            <person name="Xu Y."/>
            <person name="Chain P."/>
            <person name="Chen A."/>
            <person name="Krypides N."/>
            <person name="Mavromatis K."/>
            <person name="Markowitz V."/>
            <person name="Szeto E."/>
            <person name="Ivanova N."/>
            <person name="Mikhailova N."/>
            <person name="Ovchinnikova G."/>
            <person name="Pagani I."/>
            <person name="Pati A."/>
            <person name="Goodwin L."/>
            <person name="Peters L."/>
            <person name="Pitluck S."/>
            <person name="Woyke T."/>
            <person name="Kerfeld C."/>
        </authorList>
    </citation>
    <scope>NUCLEOTIDE SEQUENCE [LARGE SCALE GENOMIC DNA]</scope>
    <source>
        <strain evidence="2 3">PCC 9333</strain>
        <plasmid evidence="3">Plasmid pCRI9333.06</plasmid>
    </source>
</reference>
<keyword evidence="3" id="KW-1185">Reference proteome</keyword>
<dbReference type="InterPro" id="IPR004919">
    <property type="entry name" value="GmrSD_N"/>
</dbReference>
<evidence type="ECO:0000313" key="2">
    <source>
        <dbReference type="EMBL" id="AFZ15716.1"/>
    </source>
</evidence>
<gene>
    <name evidence="2" type="ORF">Cri9333_4961</name>
</gene>
<dbReference type="PATRIC" id="fig|1173022.3.peg.5353"/>
<dbReference type="RefSeq" id="WP_015205637.1">
    <property type="nucleotide sequence ID" value="NC_019755.1"/>
</dbReference>
<sequence length="376" mass="43657">MNDNVESIPQENEKIEGLEELESVGWGEYPLDSVFVRTEQRTLGEVVKRIKNNRYILNPDFQRGFVWSPKQQSRLIESCLMRIPLPVFYVAEADDGRIIIVDGLQRLTTFYEYLNNDFALNKLGHGGEKTDQEIYLTGKYFRDLPIHLQERVEDTQLTLYIIDSKAPQRAKLDIFERVNSGEPLARQQMRNCLFNGSATRWLAKAAESQAFLKATGNSLSKKTMRDREAINRFCAFRLLDIEQYKSDMDDFLAKSLEKMNTFSENKLEDLTQEFQNSMEVNYLLFGKHSFRKSLAYEPEPENRQVLNIALFDCCSVLLANLNYGIVTERKKLLKEVVKDLVRNEDFLQAITVSTNSSKQVKSRFQMMEVVIKKVFC</sequence>
<dbReference type="Pfam" id="PF03235">
    <property type="entry name" value="GmrSD_N"/>
    <property type="match status" value="1"/>
</dbReference>
<organism evidence="2 3">
    <name type="scientific">Crinalium epipsammum PCC 9333</name>
    <dbReference type="NCBI Taxonomy" id="1173022"/>
    <lineage>
        <taxon>Bacteria</taxon>
        <taxon>Bacillati</taxon>
        <taxon>Cyanobacteriota</taxon>
        <taxon>Cyanophyceae</taxon>
        <taxon>Gomontiellales</taxon>
        <taxon>Gomontiellaceae</taxon>
        <taxon>Crinalium</taxon>
    </lineage>
</organism>
<dbReference type="OrthoDB" id="9770340at2"/>
<dbReference type="PANTHER" id="PTHR39639:SF1">
    <property type="entry name" value="DUF262 DOMAIN-CONTAINING PROTEIN"/>
    <property type="match status" value="1"/>
</dbReference>
<dbReference type="EMBL" id="CP003626">
    <property type="protein sequence ID" value="AFZ15716.1"/>
    <property type="molecule type" value="Genomic_DNA"/>
</dbReference>
<dbReference type="PANTHER" id="PTHR39639">
    <property type="entry name" value="CHROMOSOME 16, WHOLE GENOME SHOTGUN SEQUENCE"/>
    <property type="match status" value="1"/>
</dbReference>
<name>K9W6B4_9CYAN</name>
<dbReference type="AlphaFoldDB" id="K9W6B4"/>
<evidence type="ECO:0000259" key="1">
    <source>
        <dbReference type="Pfam" id="PF03235"/>
    </source>
</evidence>
<protein>
    <recommendedName>
        <fullName evidence="1">GmrSD restriction endonucleases N-terminal domain-containing protein</fullName>
    </recommendedName>
</protein>
<dbReference type="Proteomes" id="UP000010472">
    <property type="component" value="Plasmid pCRI9333.06"/>
</dbReference>
<proteinExistence type="predicted"/>
<dbReference type="KEGG" id="cep:Cri9333_4961"/>
<geneLocation type="plasmid" evidence="2 3">
    <name>pCRI9333.06</name>
</geneLocation>
<feature type="domain" description="GmrSD restriction endonucleases N-terminal" evidence="1">
    <location>
        <begin position="44"/>
        <end position="194"/>
    </location>
</feature>
<dbReference type="HOGENOM" id="CLU_038557_1_0_3"/>
<keyword evidence="2" id="KW-0614">Plasmid</keyword>